<evidence type="ECO:0000313" key="1">
    <source>
        <dbReference type="EMBL" id="EFT83124.1"/>
    </source>
</evidence>
<dbReference type="AlphaFoldDB" id="E6JZ30"/>
<reference evidence="1 2" key="1">
    <citation type="submission" date="2010-12" db="EMBL/GenBank/DDBJ databases">
        <authorList>
            <person name="Muzny D."/>
            <person name="Qin X."/>
            <person name="Buhay C."/>
            <person name="Dugan-Rocha S."/>
            <person name="Ding Y."/>
            <person name="Chen G."/>
            <person name="Hawes A."/>
            <person name="Holder M."/>
            <person name="Jhangiani S."/>
            <person name="Johnson A."/>
            <person name="Khan Z."/>
            <person name="Li Z."/>
            <person name="Liu W."/>
            <person name="Liu X."/>
            <person name="Perez L."/>
            <person name="Shen H."/>
            <person name="Wang Q."/>
            <person name="Watt J."/>
            <person name="Xi L."/>
            <person name="Xin Y."/>
            <person name="Zhou J."/>
            <person name="Deng J."/>
            <person name="Jiang H."/>
            <person name="Liu Y."/>
            <person name="Qu J."/>
            <person name="Song X.-Z."/>
            <person name="Zhang L."/>
            <person name="Villasana D."/>
            <person name="Johnson A."/>
            <person name="Liu J."/>
            <person name="Liyanage D."/>
            <person name="Lorensuhewa L."/>
            <person name="Robinson T."/>
            <person name="Song A."/>
            <person name="Song B.-B."/>
            <person name="Dinh H."/>
            <person name="Thornton R."/>
            <person name="Coyle M."/>
            <person name="Francisco L."/>
            <person name="Jackson L."/>
            <person name="Javaid M."/>
            <person name="Korchina V."/>
            <person name="Kovar C."/>
            <person name="Mata R."/>
            <person name="Mathew T."/>
            <person name="Ngo R."/>
            <person name="Nguyen L."/>
            <person name="Nguyen N."/>
            <person name="Okwuonu G."/>
            <person name="Ongeri F."/>
            <person name="Pham C."/>
            <person name="Simmons D."/>
            <person name="Wilczek-Boney K."/>
            <person name="Hale W."/>
            <person name="Jakkamsetti A."/>
            <person name="Pham P."/>
            <person name="Ruth R."/>
            <person name="San Lucas F."/>
            <person name="Warren J."/>
            <person name="Zhang J."/>
            <person name="Zhao Z."/>
            <person name="Zhou C."/>
            <person name="Zhu D."/>
            <person name="Lee S."/>
            <person name="Bess C."/>
            <person name="Blankenburg K."/>
            <person name="Forbes L."/>
            <person name="Fu Q."/>
            <person name="Gubbala S."/>
            <person name="Hirani K."/>
            <person name="Jayaseelan J.C."/>
            <person name="Lara F."/>
            <person name="Munidasa M."/>
            <person name="Palculict T."/>
            <person name="Patil S."/>
            <person name="Pu L.-L."/>
            <person name="Saada N."/>
            <person name="Tang L."/>
            <person name="Weissenberger G."/>
            <person name="Zhu Y."/>
            <person name="Hemphill L."/>
            <person name="Shang Y."/>
            <person name="Youmans B."/>
            <person name="Ayvaz T."/>
            <person name="Ross M."/>
            <person name="Santibanez J."/>
            <person name="Aqrawi P."/>
            <person name="Gross S."/>
            <person name="Joshi V."/>
            <person name="Fowler G."/>
            <person name="Nazareth L."/>
            <person name="Reid J."/>
            <person name="Worley K."/>
            <person name="Petrosino J."/>
            <person name="Highlander S."/>
            <person name="Gibbs R."/>
        </authorList>
    </citation>
    <scope>NUCLEOTIDE SEQUENCE [LARGE SCALE GENOMIC DNA]</scope>
    <source>
        <strain evidence="1 2">DSM 10105</strain>
    </source>
</reference>
<dbReference type="EMBL" id="AEON01000001">
    <property type="protein sequence ID" value="EFT83124.1"/>
    <property type="molecule type" value="Genomic_DNA"/>
</dbReference>
<keyword evidence="2" id="KW-1185">Reference proteome</keyword>
<dbReference type="Proteomes" id="UP000004946">
    <property type="component" value="Chromosome"/>
</dbReference>
<proteinExistence type="predicted"/>
<protein>
    <submittedName>
        <fullName evidence="1">Uncharacterized protein</fullName>
    </submittedName>
</protein>
<accession>E6JZ30</accession>
<gene>
    <name evidence="1" type="ORF">HMPREF0620_0129</name>
</gene>
<name>E6JZ30_PARDN</name>
<organism evidence="1 2">
    <name type="scientific">Parascardovia denticolens DSM 10105 = JCM 12538</name>
    <dbReference type="NCBI Taxonomy" id="864564"/>
    <lineage>
        <taxon>Bacteria</taxon>
        <taxon>Bacillati</taxon>
        <taxon>Actinomycetota</taxon>
        <taxon>Actinomycetes</taxon>
        <taxon>Bifidobacteriales</taxon>
        <taxon>Bifidobacteriaceae</taxon>
        <taxon>Parascardovia</taxon>
    </lineage>
</organism>
<dbReference type="HOGENOM" id="CLU_3313990_0_0_11"/>
<sequence length="39" mass="4283">MGERGFLGFPYGFALIMDFALNANAKTLDKFSPTFSLPP</sequence>
<evidence type="ECO:0000313" key="2">
    <source>
        <dbReference type="Proteomes" id="UP000004946"/>
    </source>
</evidence>
<comment type="caution">
    <text evidence="1">The sequence shown here is derived from an EMBL/GenBank/DDBJ whole genome shotgun (WGS) entry which is preliminary data.</text>
</comment>